<dbReference type="SUPFAM" id="SSF55811">
    <property type="entry name" value="Nudix"/>
    <property type="match status" value="1"/>
</dbReference>
<comment type="caution">
    <text evidence="4">The sequence shown here is derived from an EMBL/GenBank/DDBJ whole genome shotgun (WGS) entry which is preliminary data.</text>
</comment>
<dbReference type="RefSeq" id="WP_158041829.1">
    <property type="nucleotide sequence ID" value="NZ_JACCFV010000001.1"/>
</dbReference>
<dbReference type="AlphaFoldDB" id="A0A7J5BNB7"/>
<evidence type="ECO:0000256" key="2">
    <source>
        <dbReference type="SAM" id="MobiDB-lite"/>
    </source>
</evidence>
<gene>
    <name evidence="4" type="ORF">F8O01_15570</name>
</gene>
<evidence type="ECO:0000256" key="1">
    <source>
        <dbReference type="ARBA" id="ARBA00022801"/>
    </source>
</evidence>
<proteinExistence type="predicted"/>
<feature type="domain" description="Nudix hydrolase" evidence="3">
    <location>
        <begin position="52"/>
        <end position="184"/>
    </location>
</feature>
<sequence length="230" mass="25283">MTAGADRAGELRDRPVALPVRSSEVAFRGHVWDVRNERFVLDGQEITRHFVDHTGAVAVLVVDEAERVLLINQYRHPVRLRDWELPAGLLDVPGEDPLASAKRELEEEADLAAADWWVLQDLLTSPGGSDEGIRVFLARGPSPVETDYVREHEEADIEVRWVALDEAVEAVRRGDIANATTVSALLAAAVSRAAGWRDLRPADAPWPTRSAGPRATGHPGHVPDEHDRGD</sequence>
<protein>
    <submittedName>
        <fullName evidence="4">NUDIX hydrolase</fullName>
    </submittedName>
</protein>
<name>A0A7J5BNB7_9MICO</name>
<dbReference type="InterPro" id="IPR015797">
    <property type="entry name" value="NUDIX_hydrolase-like_dom_sf"/>
</dbReference>
<feature type="compositionally biased region" description="Basic and acidic residues" evidence="2">
    <location>
        <begin position="221"/>
        <end position="230"/>
    </location>
</feature>
<organism evidence="4 5">
    <name type="scientific">Pseudoclavibacter chungangensis</name>
    <dbReference type="NCBI Taxonomy" id="587635"/>
    <lineage>
        <taxon>Bacteria</taxon>
        <taxon>Bacillati</taxon>
        <taxon>Actinomycetota</taxon>
        <taxon>Actinomycetes</taxon>
        <taxon>Micrococcales</taxon>
        <taxon>Microbacteriaceae</taxon>
        <taxon>Pseudoclavibacter</taxon>
    </lineage>
</organism>
<feature type="region of interest" description="Disordered" evidence="2">
    <location>
        <begin position="200"/>
        <end position="230"/>
    </location>
</feature>
<dbReference type="PANTHER" id="PTHR11839">
    <property type="entry name" value="UDP/ADP-SUGAR PYROPHOSPHATASE"/>
    <property type="match status" value="1"/>
</dbReference>
<dbReference type="Pfam" id="PF00293">
    <property type="entry name" value="NUDIX"/>
    <property type="match status" value="1"/>
</dbReference>
<dbReference type="OrthoDB" id="9806150at2"/>
<dbReference type="Proteomes" id="UP000467240">
    <property type="component" value="Unassembled WGS sequence"/>
</dbReference>
<evidence type="ECO:0000313" key="5">
    <source>
        <dbReference type="Proteomes" id="UP000467240"/>
    </source>
</evidence>
<evidence type="ECO:0000259" key="3">
    <source>
        <dbReference type="PROSITE" id="PS51462"/>
    </source>
</evidence>
<dbReference type="CDD" id="cd24158">
    <property type="entry name" value="NUDIX_ADPRase_Rv1700"/>
    <property type="match status" value="1"/>
</dbReference>
<dbReference type="PANTHER" id="PTHR11839:SF31">
    <property type="entry name" value="ADP-RIBOSE PYROPHOSPHATASE"/>
    <property type="match status" value="1"/>
</dbReference>
<dbReference type="EMBL" id="WBJZ01000024">
    <property type="protein sequence ID" value="KAB1653280.1"/>
    <property type="molecule type" value="Genomic_DNA"/>
</dbReference>
<accession>A0A7J5BNB7</accession>
<evidence type="ECO:0000313" key="4">
    <source>
        <dbReference type="EMBL" id="KAB1653280.1"/>
    </source>
</evidence>
<dbReference type="GO" id="GO:0005829">
    <property type="term" value="C:cytosol"/>
    <property type="evidence" value="ECO:0007669"/>
    <property type="project" value="TreeGrafter"/>
</dbReference>
<dbReference type="GO" id="GO:0006753">
    <property type="term" value="P:nucleoside phosphate metabolic process"/>
    <property type="evidence" value="ECO:0007669"/>
    <property type="project" value="TreeGrafter"/>
</dbReference>
<dbReference type="GO" id="GO:0019693">
    <property type="term" value="P:ribose phosphate metabolic process"/>
    <property type="evidence" value="ECO:0007669"/>
    <property type="project" value="TreeGrafter"/>
</dbReference>
<keyword evidence="5" id="KW-1185">Reference proteome</keyword>
<reference evidence="4 5" key="1">
    <citation type="submission" date="2019-09" db="EMBL/GenBank/DDBJ databases">
        <title>Phylogeny of genus Pseudoclavibacter and closely related genus.</title>
        <authorList>
            <person name="Li Y."/>
        </authorList>
    </citation>
    <scope>NUCLEOTIDE SEQUENCE [LARGE SCALE GENOMIC DNA]</scope>
    <source>
        <strain evidence="4 5">DSM 23821</strain>
    </source>
</reference>
<dbReference type="GO" id="GO:0016787">
    <property type="term" value="F:hydrolase activity"/>
    <property type="evidence" value="ECO:0007669"/>
    <property type="project" value="UniProtKB-KW"/>
</dbReference>
<dbReference type="PROSITE" id="PS51462">
    <property type="entry name" value="NUDIX"/>
    <property type="match status" value="1"/>
</dbReference>
<dbReference type="Gene3D" id="3.90.79.10">
    <property type="entry name" value="Nucleoside Triphosphate Pyrophosphohydrolase"/>
    <property type="match status" value="1"/>
</dbReference>
<dbReference type="InterPro" id="IPR000086">
    <property type="entry name" value="NUDIX_hydrolase_dom"/>
</dbReference>
<keyword evidence="1 4" id="KW-0378">Hydrolase</keyword>